<accession>A0A9W7YGU8</accession>
<sequence>MDAFMKNLKSQTFALSGWDTASAFANIPFTYYFKNPSSDPTVPFMPSDVLRASFLRALQEFPILAGHLVFNGSGRGFVVVDRDNLNMPEYTESQSPLHYRFLEAAGFSWEAVPHDIVTVTSSPTRGSSGIIKLVNVNIVRLRDNSGLVMFANIPHYVMDGVGYSAFMNRWAEVCTWMQGDASAELPCRHYEFDRLAIDRALPPTMDEMTPAMKKIYAARSLLGQFMSWLSPEALGDFLTEGTRMIPAKAHTFHITRAAIEKLRELATGGETTDRRVSDNDILCTLISHAIATGIAADAERPENSGIWARAKRAMARAVLGNADEFMTMVAVDIRPRLRELRQAGYVGGAITGIPVFYPMDDVTLTDDPAKMLSATSAGVRQTVDGLTGSFIGRVDHSLNQDTTCVVHSWAQALMRPQKVIITNQSRFGLYSCDFGSGTPRWISSTPSFLTNLVAILPTNPNSDGYDVYMSVEKQIMPGILENELWRTHTRLLY</sequence>
<dbReference type="InterPro" id="IPR023213">
    <property type="entry name" value="CAT-like_dom_sf"/>
</dbReference>
<name>A0A9W7YGU8_9FUNG</name>
<dbReference type="OrthoDB" id="1862401at2759"/>
<dbReference type="Pfam" id="PF02458">
    <property type="entry name" value="Transferase"/>
    <property type="match status" value="1"/>
</dbReference>
<dbReference type="PANTHER" id="PTHR31642:SF310">
    <property type="entry name" value="FATTY ALCOHOL:CAFFEOYL-COA ACYLTRANSFERASE"/>
    <property type="match status" value="1"/>
</dbReference>
<keyword evidence="3" id="KW-1185">Reference proteome</keyword>
<organism evidence="2 3">
    <name type="scientific">Coemansia biformis</name>
    <dbReference type="NCBI Taxonomy" id="1286918"/>
    <lineage>
        <taxon>Eukaryota</taxon>
        <taxon>Fungi</taxon>
        <taxon>Fungi incertae sedis</taxon>
        <taxon>Zoopagomycota</taxon>
        <taxon>Kickxellomycotina</taxon>
        <taxon>Kickxellomycetes</taxon>
        <taxon>Kickxellales</taxon>
        <taxon>Kickxellaceae</taxon>
        <taxon>Coemansia</taxon>
    </lineage>
</organism>
<dbReference type="PANTHER" id="PTHR31642">
    <property type="entry name" value="TRICHOTHECENE 3-O-ACETYLTRANSFERASE"/>
    <property type="match status" value="1"/>
</dbReference>
<proteinExistence type="predicted"/>
<dbReference type="GO" id="GO:0016747">
    <property type="term" value="F:acyltransferase activity, transferring groups other than amino-acyl groups"/>
    <property type="evidence" value="ECO:0007669"/>
    <property type="project" value="TreeGrafter"/>
</dbReference>
<dbReference type="EMBL" id="JANBOI010000113">
    <property type="protein sequence ID" value="KAJ1733827.1"/>
    <property type="molecule type" value="Genomic_DNA"/>
</dbReference>
<dbReference type="GO" id="GO:0044550">
    <property type="term" value="P:secondary metabolite biosynthetic process"/>
    <property type="evidence" value="ECO:0007669"/>
    <property type="project" value="TreeGrafter"/>
</dbReference>
<comment type="caution">
    <text evidence="2">The sequence shown here is derived from an EMBL/GenBank/DDBJ whole genome shotgun (WGS) entry which is preliminary data.</text>
</comment>
<dbReference type="Gene3D" id="3.30.559.10">
    <property type="entry name" value="Chloramphenicol acetyltransferase-like domain"/>
    <property type="match status" value="2"/>
</dbReference>
<dbReference type="AlphaFoldDB" id="A0A9W7YGU8"/>
<reference evidence="2" key="1">
    <citation type="submission" date="2022-07" db="EMBL/GenBank/DDBJ databases">
        <title>Phylogenomic reconstructions and comparative analyses of Kickxellomycotina fungi.</title>
        <authorList>
            <person name="Reynolds N.K."/>
            <person name="Stajich J.E."/>
            <person name="Barry K."/>
            <person name="Grigoriev I.V."/>
            <person name="Crous P."/>
            <person name="Smith M.E."/>
        </authorList>
    </citation>
    <scope>NUCLEOTIDE SEQUENCE</scope>
    <source>
        <strain evidence="2">BCRC 34381</strain>
    </source>
</reference>
<keyword evidence="1" id="KW-0808">Transferase</keyword>
<protein>
    <submittedName>
        <fullName evidence="2">Uncharacterized protein</fullName>
    </submittedName>
</protein>
<dbReference type="Proteomes" id="UP001143981">
    <property type="component" value="Unassembled WGS sequence"/>
</dbReference>
<dbReference type="InterPro" id="IPR050317">
    <property type="entry name" value="Plant_Fungal_Acyltransferase"/>
</dbReference>
<evidence type="ECO:0000313" key="2">
    <source>
        <dbReference type="EMBL" id="KAJ1733827.1"/>
    </source>
</evidence>
<evidence type="ECO:0000313" key="3">
    <source>
        <dbReference type="Proteomes" id="UP001143981"/>
    </source>
</evidence>
<evidence type="ECO:0000256" key="1">
    <source>
        <dbReference type="ARBA" id="ARBA00022679"/>
    </source>
</evidence>
<gene>
    <name evidence="2" type="ORF">LPJ61_001369</name>
</gene>
<dbReference type="SUPFAM" id="SSF52777">
    <property type="entry name" value="CoA-dependent acyltransferases"/>
    <property type="match status" value="1"/>
</dbReference>